<proteinExistence type="predicted"/>
<gene>
    <name evidence="2" type="ORF">CCAX7_42580</name>
</gene>
<dbReference type="InterPro" id="IPR007899">
    <property type="entry name" value="CHAD_dom"/>
</dbReference>
<dbReference type="Pfam" id="PF05235">
    <property type="entry name" value="CHAD"/>
    <property type="match status" value="1"/>
</dbReference>
<protein>
    <recommendedName>
        <fullName evidence="1">CHAD domain-containing protein</fullName>
    </recommendedName>
</protein>
<evidence type="ECO:0000313" key="3">
    <source>
        <dbReference type="Proteomes" id="UP000287394"/>
    </source>
</evidence>
<dbReference type="InterPro" id="IPR038186">
    <property type="entry name" value="CHAD_dom_sf"/>
</dbReference>
<name>A0A402CXS0_9BACT</name>
<sequence>MAKALPIYAVNASGALAENAPLIVHTRLEEVYRFARYAHDVERVEELHNMRIAAKRLRYTMEIFAPCFPDAEFTKIYNQVKSVQERIGDIHDSDVRIPLLTAFRDEAAKDRPEYKIGLDNLIAVETAKREANYLDFVRYWEKLQKQGFKRQFLQLLVPTGGNERKEDAEIAN</sequence>
<dbReference type="KEGG" id="ccot:CCAX7_42580"/>
<keyword evidence="3" id="KW-1185">Reference proteome</keyword>
<evidence type="ECO:0000313" key="2">
    <source>
        <dbReference type="EMBL" id="BDI32207.1"/>
    </source>
</evidence>
<dbReference type="RefSeq" id="WP_165864284.1">
    <property type="nucleotide sequence ID" value="NZ_AP025739.1"/>
</dbReference>
<dbReference type="AlphaFoldDB" id="A0A402CXS0"/>
<dbReference type="Gene3D" id="1.40.20.10">
    <property type="entry name" value="CHAD domain"/>
    <property type="match status" value="1"/>
</dbReference>
<organism evidence="2 3">
    <name type="scientific">Capsulimonas corticalis</name>
    <dbReference type="NCBI Taxonomy" id="2219043"/>
    <lineage>
        <taxon>Bacteria</taxon>
        <taxon>Bacillati</taxon>
        <taxon>Armatimonadota</taxon>
        <taxon>Armatimonadia</taxon>
        <taxon>Capsulimonadales</taxon>
        <taxon>Capsulimonadaceae</taxon>
        <taxon>Capsulimonas</taxon>
    </lineage>
</organism>
<accession>A0A402CXS0</accession>
<dbReference type="PANTHER" id="PTHR39339">
    <property type="entry name" value="SLR1444 PROTEIN"/>
    <property type="match status" value="1"/>
</dbReference>
<evidence type="ECO:0000259" key="1">
    <source>
        <dbReference type="Pfam" id="PF05235"/>
    </source>
</evidence>
<reference evidence="2 3" key="1">
    <citation type="journal article" date="2019" name="Int. J. Syst. Evol. Microbiol.">
        <title>Capsulimonas corticalis gen. nov., sp. nov., an aerobic capsulated bacterium, of a novel bacterial order, Capsulimonadales ord. nov., of the class Armatimonadia of the phylum Armatimonadetes.</title>
        <authorList>
            <person name="Li J."/>
            <person name="Kudo C."/>
            <person name="Tonouchi A."/>
        </authorList>
    </citation>
    <scope>NUCLEOTIDE SEQUENCE [LARGE SCALE GENOMIC DNA]</scope>
    <source>
        <strain evidence="2 3">AX-7</strain>
    </source>
</reference>
<feature type="domain" description="CHAD" evidence="1">
    <location>
        <begin position="16"/>
        <end position="100"/>
    </location>
</feature>
<dbReference type="EMBL" id="AP025739">
    <property type="protein sequence ID" value="BDI32207.1"/>
    <property type="molecule type" value="Genomic_DNA"/>
</dbReference>
<dbReference type="Proteomes" id="UP000287394">
    <property type="component" value="Chromosome"/>
</dbReference>
<dbReference type="PANTHER" id="PTHR39339:SF1">
    <property type="entry name" value="CHAD DOMAIN-CONTAINING PROTEIN"/>
    <property type="match status" value="1"/>
</dbReference>